<keyword evidence="11 19" id="KW-0067">ATP-binding</keyword>
<evidence type="ECO:0000256" key="14">
    <source>
        <dbReference type="ARBA" id="ARBA00023136"/>
    </source>
</evidence>
<evidence type="ECO:0000256" key="9">
    <source>
        <dbReference type="ARBA" id="ARBA00022741"/>
    </source>
</evidence>
<dbReference type="Gene3D" id="3.30.565.10">
    <property type="entry name" value="Histidine kinase-like ATPase, C-terminal domain"/>
    <property type="match status" value="1"/>
</dbReference>
<feature type="transmembrane region" description="Helical" evidence="16">
    <location>
        <begin position="6"/>
        <end position="24"/>
    </location>
</feature>
<dbReference type="CDD" id="cd00082">
    <property type="entry name" value="HisKA"/>
    <property type="match status" value="1"/>
</dbReference>
<dbReference type="InterPro" id="IPR005467">
    <property type="entry name" value="His_kinase_dom"/>
</dbReference>
<keyword evidence="8 16" id="KW-0812">Transmembrane</keyword>
<dbReference type="PANTHER" id="PTHR43547:SF2">
    <property type="entry name" value="HYBRID SIGNAL TRANSDUCTION HISTIDINE KINASE C"/>
    <property type="match status" value="1"/>
</dbReference>
<dbReference type="Pfam" id="PF02518">
    <property type="entry name" value="HATPase_c"/>
    <property type="match status" value="1"/>
</dbReference>
<evidence type="ECO:0000256" key="4">
    <source>
        <dbReference type="ARBA" id="ARBA00012438"/>
    </source>
</evidence>
<keyword evidence="20" id="KW-1185">Reference proteome</keyword>
<dbReference type="FunFam" id="3.30.565.10:FF:000023">
    <property type="entry name" value="PAS domain-containing sensor histidine kinase"/>
    <property type="match status" value="1"/>
</dbReference>
<keyword evidence="5" id="KW-1003">Cell membrane</keyword>
<comment type="catalytic activity">
    <reaction evidence="1">
        <text>ATP + protein L-histidine = ADP + protein N-phospho-L-histidine.</text>
        <dbReference type="EC" id="2.7.13.3"/>
    </reaction>
</comment>
<comment type="caution">
    <text evidence="19">The sequence shown here is derived from an EMBL/GenBank/DDBJ whole genome shotgun (WGS) entry which is preliminary data.</text>
</comment>
<evidence type="ECO:0000259" key="18">
    <source>
        <dbReference type="PROSITE" id="PS50110"/>
    </source>
</evidence>
<dbReference type="InterPro" id="IPR011006">
    <property type="entry name" value="CheY-like_superfamily"/>
</dbReference>
<dbReference type="SMART" id="SM00388">
    <property type="entry name" value="HisKA"/>
    <property type="match status" value="1"/>
</dbReference>
<dbReference type="CDD" id="cd17580">
    <property type="entry name" value="REC_2_DhkD-like"/>
    <property type="match status" value="1"/>
</dbReference>
<evidence type="ECO:0000256" key="13">
    <source>
        <dbReference type="ARBA" id="ARBA00023012"/>
    </source>
</evidence>
<evidence type="ECO:0000256" key="5">
    <source>
        <dbReference type="ARBA" id="ARBA00022475"/>
    </source>
</evidence>
<dbReference type="InterPro" id="IPR003594">
    <property type="entry name" value="HATPase_dom"/>
</dbReference>
<evidence type="ECO:0000256" key="1">
    <source>
        <dbReference type="ARBA" id="ARBA00000085"/>
    </source>
</evidence>
<dbReference type="Gene3D" id="1.10.287.130">
    <property type="match status" value="1"/>
</dbReference>
<dbReference type="Gene3D" id="1.20.120.620">
    <property type="entry name" value="Backbone structure of the membrane domain of e. Coli histidine kinase receptor kdpd"/>
    <property type="match status" value="1"/>
</dbReference>
<dbReference type="Pfam" id="PF00072">
    <property type="entry name" value="Response_reg"/>
    <property type="match status" value="1"/>
</dbReference>
<dbReference type="InterPro" id="IPR038318">
    <property type="entry name" value="KdpD_sf"/>
</dbReference>
<feature type="domain" description="Response regulatory" evidence="18">
    <location>
        <begin position="394"/>
        <end position="512"/>
    </location>
</feature>
<dbReference type="InterPro" id="IPR004358">
    <property type="entry name" value="Sig_transdc_His_kin-like_C"/>
</dbReference>
<dbReference type="SMART" id="SM00448">
    <property type="entry name" value="REC"/>
    <property type="match status" value="1"/>
</dbReference>
<accession>A0AAP5IAX6</accession>
<dbReference type="SUPFAM" id="SSF47384">
    <property type="entry name" value="Homodimeric domain of signal transducing histidine kinase"/>
    <property type="match status" value="1"/>
</dbReference>
<keyword evidence="13" id="KW-0902">Two-component regulatory system</keyword>
<proteinExistence type="predicted"/>
<evidence type="ECO:0000256" key="7">
    <source>
        <dbReference type="ARBA" id="ARBA00022679"/>
    </source>
</evidence>
<dbReference type="InterPro" id="IPR001789">
    <property type="entry name" value="Sig_transdc_resp-reg_receiver"/>
</dbReference>
<dbReference type="PANTHER" id="PTHR43547">
    <property type="entry name" value="TWO-COMPONENT HISTIDINE KINASE"/>
    <property type="match status" value="1"/>
</dbReference>
<evidence type="ECO:0000256" key="10">
    <source>
        <dbReference type="ARBA" id="ARBA00022777"/>
    </source>
</evidence>
<evidence type="ECO:0000256" key="8">
    <source>
        <dbReference type="ARBA" id="ARBA00022692"/>
    </source>
</evidence>
<evidence type="ECO:0000256" key="3">
    <source>
        <dbReference type="ARBA" id="ARBA00004236"/>
    </source>
</evidence>
<gene>
    <name evidence="19" type="ORF">G7B40_014285</name>
</gene>
<dbReference type="EMBL" id="JAALHA020000005">
    <property type="protein sequence ID" value="MDR9895725.1"/>
    <property type="molecule type" value="Genomic_DNA"/>
</dbReference>
<dbReference type="GO" id="GO:0000155">
    <property type="term" value="F:phosphorelay sensor kinase activity"/>
    <property type="evidence" value="ECO:0007669"/>
    <property type="project" value="InterPro"/>
</dbReference>
<dbReference type="InterPro" id="IPR036097">
    <property type="entry name" value="HisK_dim/P_sf"/>
</dbReference>
<dbReference type="SUPFAM" id="SSF55874">
    <property type="entry name" value="ATPase domain of HSP90 chaperone/DNA topoisomerase II/histidine kinase"/>
    <property type="match status" value="1"/>
</dbReference>
<keyword evidence="12 16" id="KW-1133">Transmembrane helix</keyword>
<evidence type="ECO:0000256" key="2">
    <source>
        <dbReference type="ARBA" id="ARBA00004141"/>
    </source>
</evidence>
<keyword evidence="7" id="KW-0808">Transferase</keyword>
<dbReference type="InterPro" id="IPR025201">
    <property type="entry name" value="KdpD_TM"/>
</dbReference>
<reference evidence="20" key="1">
    <citation type="journal article" date="2021" name="Science">
        <title>Hunting the eagle killer: A cyanobacterial neurotoxin causes vacuolar myelinopathy.</title>
        <authorList>
            <person name="Breinlinger S."/>
            <person name="Phillips T.J."/>
            <person name="Haram B.N."/>
            <person name="Mares J."/>
            <person name="Martinez Yerena J.A."/>
            <person name="Hrouzek P."/>
            <person name="Sobotka R."/>
            <person name="Henderson W.M."/>
            <person name="Schmieder P."/>
            <person name="Williams S.M."/>
            <person name="Lauderdale J.D."/>
            <person name="Wilde H.D."/>
            <person name="Gerrin W."/>
            <person name="Kust A."/>
            <person name="Washington J.W."/>
            <person name="Wagner C."/>
            <person name="Geier B."/>
            <person name="Liebeke M."/>
            <person name="Enke H."/>
            <person name="Niedermeyer T.H.J."/>
            <person name="Wilde S.B."/>
        </authorList>
    </citation>
    <scope>NUCLEOTIDE SEQUENCE [LARGE SCALE GENOMIC DNA]</scope>
    <source>
        <strain evidence="20">Thurmond2011</strain>
    </source>
</reference>
<dbReference type="GO" id="GO:0005524">
    <property type="term" value="F:ATP binding"/>
    <property type="evidence" value="ECO:0007669"/>
    <property type="project" value="UniProtKB-KW"/>
</dbReference>
<keyword evidence="9" id="KW-0547">Nucleotide-binding</keyword>
<dbReference type="InterPro" id="IPR036890">
    <property type="entry name" value="HATPase_C_sf"/>
</dbReference>
<dbReference type="AlphaFoldDB" id="A0AAP5IAX6"/>
<dbReference type="Proteomes" id="UP000667802">
    <property type="component" value="Unassembled WGS sequence"/>
</dbReference>
<feature type="domain" description="Histidine kinase" evidence="17">
    <location>
        <begin position="154"/>
        <end position="372"/>
    </location>
</feature>
<evidence type="ECO:0000256" key="12">
    <source>
        <dbReference type="ARBA" id="ARBA00022989"/>
    </source>
</evidence>
<keyword evidence="14 16" id="KW-0472">Membrane</keyword>
<keyword evidence="10" id="KW-0418">Kinase</keyword>
<dbReference type="GO" id="GO:0005886">
    <property type="term" value="C:plasma membrane"/>
    <property type="evidence" value="ECO:0007669"/>
    <property type="project" value="UniProtKB-SubCell"/>
</dbReference>
<dbReference type="Pfam" id="PF00512">
    <property type="entry name" value="HisKA"/>
    <property type="match status" value="1"/>
</dbReference>
<dbReference type="SUPFAM" id="SSF52172">
    <property type="entry name" value="CheY-like"/>
    <property type="match status" value="1"/>
</dbReference>
<dbReference type="InterPro" id="IPR003661">
    <property type="entry name" value="HisK_dim/P_dom"/>
</dbReference>
<dbReference type="EC" id="2.7.13.3" evidence="4"/>
<dbReference type="SMART" id="SM00387">
    <property type="entry name" value="HATPase_c"/>
    <property type="match status" value="1"/>
</dbReference>
<dbReference type="PRINTS" id="PR00344">
    <property type="entry name" value="BCTRLSENSOR"/>
</dbReference>
<evidence type="ECO:0000313" key="20">
    <source>
        <dbReference type="Proteomes" id="UP000667802"/>
    </source>
</evidence>
<dbReference type="Gene3D" id="3.40.50.2300">
    <property type="match status" value="1"/>
</dbReference>
<dbReference type="RefSeq" id="WP_243902270.1">
    <property type="nucleotide sequence ID" value="NZ_CAWQFN010000669.1"/>
</dbReference>
<name>A0AAP5IAX6_9CYAN</name>
<evidence type="ECO:0000256" key="16">
    <source>
        <dbReference type="SAM" id="Phobius"/>
    </source>
</evidence>
<dbReference type="PROSITE" id="PS50109">
    <property type="entry name" value="HIS_KIN"/>
    <property type="match status" value="1"/>
</dbReference>
<organism evidence="19 20">
    <name type="scientific">Aetokthonos hydrillicola Thurmond2011</name>
    <dbReference type="NCBI Taxonomy" id="2712845"/>
    <lineage>
        <taxon>Bacteria</taxon>
        <taxon>Bacillati</taxon>
        <taxon>Cyanobacteriota</taxon>
        <taxon>Cyanophyceae</taxon>
        <taxon>Nostocales</taxon>
        <taxon>Hapalosiphonaceae</taxon>
        <taxon>Aetokthonos</taxon>
    </lineage>
</organism>
<sequence>MKRKPFPLLSYGVVIASVALAVLVTLWLKPVLNHSVFILFFAAVSFSAWDGGLKSGLLATILSVIACNYFFLPSIYLQKQIRPASLVLILIFSLVSLLISGLNEQLRVAKKSADESLVKAKQAGEERDQLLERERAAREEAVAANRVKDEFLAVLSHELRSPLNSILGWSKLLVERKYDEATTTRALQIIERNAKLQAELIEDLLDISRILQGKMSLKIGVVNLVSPIEAAIEIVRLAAQAKSIEIKTVYPLNVVQVAGDYNRLQQVLWNLLSNAVKFTPINGHVEVQLSASDTHAQIQISDTGQGIQPNFLPYVFDYFRQENSTTTRESGGLGLGLAIVRHIVELHGGTVTASSPGVGLGSTFIVTFPLKAIVSDKTEKLDVSSDSPDFTSLKVLVVDDDLDTRELVVFILEEYGATVNHVASAQQVLDVLPSWQPDLLISDIGMPEMDGYMLLRQLRALPVEKGGQIPAIALTAYAQERDFQHMKQAGFTRYITKPVDPMVLTEVVAELIGKK</sequence>
<protein>
    <recommendedName>
        <fullName evidence="4">histidine kinase</fullName>
        <ecNumber evidence="4">2.7.13.3</ecNumber>
    </recommendedName>
</protein>
<keyword evidence="6 15" id="KW-0597">Phosphoprotein</keyword>
<feature type="modified residue" description="4-aspartylphosphate" evidence="15">
    <location>
        <position position="443"/>
    </location>
</feature>
<evidence type="ECO:0000256" key="15">
    <source>
        <dbReference type="PROSITE-ProRule" id="PRU00169"/>
    </source>
</evidence>
<evidence type="ECO:0000256" key="11">
    <source>
        <dbReference type="ARBA" id="ARBA00022840"/>
    </source>
</evidence>
<evidence type="ECO:0000256" key="6">
    <source>
        <dbReference type="ARBA" id="ARBA00022553"/>
    </source>
</evidence>
<dbReference type="Pfam" id="PF13493">
    <property type="entry name" value="DUF4118"/>
    <property type="match status" value="1"/>
</dbReference>
<comment type="subcellular location">
    <subcellularLocation>
        <location evidence="3">Cell membrane</location>
    </subcellularLocation>
    <subcellularLocation>
        <location evidence="2">Membrane</location>
        <topology evidence="2">Multi-pass membrane protein</topology>
    </subcellularLocation>
</comment>
<dbReference type="PROSITE" id="PS50110">
    <property type="entry name" value="RESPONSE_REGULATORY"/>
    <property type="match status" value="1"/>
</dbReference>
<evidence type="ECO:0000313" key="19">
    <source>
        <dbReference type="EMBL" id="MDR9895725.1"/>
    </source>
</evidence>
<evidence type="ECO:0000259" key="17">
    <source>
        <dbReference type="PROSITE" id="PS50109"/>
    </source>
</evidence>
<feature type="transmembrane region" description="Helical" evidence="16">
    <location>
        <begin position="84"/>
        <end position="102"/>
    </location>
</feature>
<feature type="transmembrane region" description="Helical" evidence="16">
    <location>
        <begin position="55"/>
        <end position="72"/>
    </location>
</feature>